<dbReference type="InterPro" id="IPR015424">
    <property type="entry name" value="PyrdxlP-dep_Trfase"/>
</dbReference>
<evidence type="ECO:0000256" key="1">
    <source>
        <dbReference type="ARBA" id="ARBA00001933"/>
    </source>
</evidence>
<dbReference type="InterPro" id="IPR004839">
    <property type="entry name" value="Aminotransferase_I/II_large"/>
</dbReference>
<dbReference type="InterPro" id="IPR050087">
    <property type="entry name" value="AON_synthase_class-II"/>
</dbReference>
<evidence type="ECO:0000256" key="4">
    <source>
        <dbReference type="ARBA" id="ARBA00022898"/>
    </source>
</evidence>
<keyword evidence="7" id="KW-0032">Aminotransferase</keyword>
<dbReference type="InterPro" id="IPR015422">
    <property type="entry name" value="PyrdxlP-dep_Trfase_small"/>
</dbReference>
<evidence type="ECO:0000259" key="5">
    <source>
        <dbReference type="Pfam" id="PF00155"/>
    </source>
</evidence>
<sequence>MAKIKHNNFINTVNEVINNARRQNIVHLYAEDKKFSGRLIKINGKSLFHFGTTGYLGLEQDQRLKEAAIKAIENYGTQFPLSKTYISHPLYAELEEKITQMYNTPIIITKNSTLGHLAVIPSAVEDDDGVILDHQVHWSVQNAVQLVKSKGVKVEMIRHNNMEMLESKIRELSKTCNKIWYMADGVYSMFGDFAPVGDLMKLCKEYPKLHLYFDDVHGMSWIGKNGTGYVTSKLGTLPENCLLFGTLSKSFGAGGAVLACSNLKLRDKIKNFGGPLTFSAQLDPASVAAAIASADIHLSDEIYEMQKDLEVRIQHFNSLLMKSNLPLVDLNFSPVFFVGTGVPETGYNFVKRLFDEGFFVNLGLFPAVPVKNTGVRITISRHNQLREITALVEAMNYHYPKALEDTQTNLNRVRKLFKLPELKTKIDKIPTQDLILQHFNSITDVEKSLWNKHMANNSIFDWDGLAFMEKVFSNNQASENNWEFHYIIIKDKMGNPVLITFLTSALWKEDMLAPKSVSTEIESKRLNDPYYMSTKVLSTGSLLSEGNHWFLNEEHPQWEEAIQLLLITMENIDNQSPVEMFVLRDFLIENSNLNEFLHKKGFIKIKMPDTAQIQNLNWINEPTFVNSLSSRSRKHFRKDIVPFLGKVEVKWKTKTSKHELDQIYQLYLNVKQNNLGLNTFAYPKNLFWAMNESDLWEFQCIYPKDNQEKLIGVMCCYNNNNTTFVPVLVGMDYEYVTKINSYRILLYQTIKRAGEQGYKNIDFGLTAAFEKRKLGATVFNTFAYVQAKDNFTMELISTLQNK</sequence>
<dbReference type="SUPFAM" id="SSF55729">
    <property type="entry name" value="Acyl-CoA N-acyltransferases (Nat)"/>
    <property type="match status" value="1"/>
</dbReference>
<keyword evidence="4" id="KW-0663">Pyridoxal phosphate</keyword>
<dbReference type="Pfam" id="PF00155">
    <property type="entry name" value="Aminotran_1_2"/>
    <property type="match status" value="1"/>
</dbReference>
<dbReference type="Gene3D" id="3.40.640.10">
    <property type="entry name" value="Type I PLP-dependent aspartate aminotransferase-like (Major domain)"/>
    <property type="match status" value="1"/>
</dbReference>
<dbReference type="PANTHER" id="PTHR13693:SF3">
    <property type="entry name" value="LD36009P"/>
    <property type="match status" value="1"/>
</dbReference>
<evidence type="ECO:0000256" key="2">
    <source>
        <dbReference type="ARBA" id="ARBA00005189"/>
    </source>
</evidence>
<name>A0A3D6BP34_9FLAO</name>
<dbReference type="SUPFAM" id="SSF53383">
    <property type="entry name" value="PLP-dependent transferases"/>
    <property type="match status" value="1"/>
</dbReference>
<dbReference type="InterPro" id="IPR015421">
    <property type="entry name" value="PyrdxlP-dep_Trfase_major"/>
</dbReference>
<comment type="pathway">
    <text evidence="2">Lipid metabolism.</text>
</comment>
<dbReference type="InterPro" id="IPR016181">
    <property type="entry name" value="Acyl_CoA_acyltransferase"/>
</dbReference>
<dbReference type="Proteomes" id="UP000263268">
    <property type="component" value="Unassembled WGS sequence"/>
</dbReference>
<evidence type="ECO:0000259" key="6">
    <source>
        <dbReference type="Pfam" id="PF13480"/>
    </source>
</evidence>
<protein>
    <submittedName>
        <fullName evidence="7">Aminotransferase class I/II</fullName>
    </submittedName>
</protein>
<dbReference type="GO" id="GO:0008483">
    <property type="term" value="F:transaminase activity"/>
    <property type="evidence" value="ECO:0007669"/>
    <property type="project" value="UniProtKB-KW"/>
</dbReference>
<organism evidence="7 8">
    <name type="scientific">Xanthomarina gelatinilytica</name>
    <dbReference type="NCBI Taxonomy" id="1137281"/>
    <lineage>
        <taxon>Bacteria</taxon>
        <taxon>Pseudomonadati</taxon>
        <taxon>Bacteroidota</taxon>
        <taxon>Flavobacteriia</taxon>
        <taxon>Flavobacteriales</taxon>
        <taxon>Flavobacteriaceae</taxon>
        <taxon>Xanthomarina</taxon>
    </lineage>
</organism>
<reference evidence="7 8" key="1">
    <citation type="journal article" date="2018" name="Nat. Biotechnol.">
        <title>A standardized bacterial taxonomy based on genome phylogeny substantially revises the tree of life.</title>
        <authorList>
            <person name="Parks D.H."/>
            <person name="Chuvochina M."/>
            <person name="Waite D.W."/>
            <person name="Rinke C."/>
            <person name="Skarshewski A."/>
            <person name="Chaumeil P.A."/>
            <person name="Hugenholtz P."/>
        </authorList>
    </citation>
    <scope>NUCLEOTIDE SEQUENCE [LARGE SCALE GENOMIC DNA]</scope>
    <source>
        <strain evidence="7">UBA10227</strain>
    </source>
</reference>
<evidence type="ECO:0000313" key="7">
    <source>
        <dbReference type="EMBL" id="HCY80943.1"/>
    </source>
</evidence>
<proteinExistence type="predicted"/>
<dbReference type="PANTHER" id="PTHR13693">
    <property type="entry name" value="CLASS II AMINOTRANSFERASE/8-AMINO-7-OXONONANOATE SYNTHASE"/>
    <property type="match status" value="1"/>
</dbReference>
<gene>
    <name evidence="7" type="ORF">DHV22_04710</name>
</gene>
<dbReference type="PROSITE" id="PS00599">
    <property type="entry name" value="AA_TRANSFER_CLASS_2"/>
    <property type="match status" value="1"/>
</dbReference>
<dbReference type="Pfam" id="PF13480">
    <property type="entry name" value="Acetyltransf_6"/>
    <property type="match status" value="1"/>
</dbReference>
<comment type="cofactor">
    <cofactor evidence="1">
        <name>pyridoxal 5'-phosphate</name>
        <dbReference type="ChEBI" id="CHEBI:597326"/>
    </cofactor>
</comment>
<dbReference type="EMBL" id="DPRK01000079">
    <property type="protein sequence ID" value="HCY80943.1"/>
    <property type="molecule type" value="Genomic_DNA"/>
</dbReference>
<dbReference type="Gene3D" id="3.90.1150.10">
    <property type="entry name" value="Aspartate Aminotransferase, domain 1"/>
    <property type="match status" value="1"/>
</dbReference>
<dbReference type="Gene3D" id="3.40.630.30">
    <property type="match status" value="1"/>
</dbReference>
<accession>A0A3D6BP34</accession>
<dbReference type="InterPro" id="IPR038740">
    <property type="entry name" value="BioF2-like_GNAT_dom"/>
</dbReference>
<feature type="domain" description="Aminotransferase class I/classII large" evidence="5">
    <location>
        <begin position="50"/>
        <end position="384"/>
    </location>
</feature>
<dbReference type="GO" id="GO:0030170">
    <property type="term" value="F:pyridoxal phosphate binding"/>
    <property type="evidence" value="ECO:0007669"/>
    <property type="project" value="InterPro"/>
</dbReference>
<evidence type="ECO:0000256" key="3">
    <source>
        <dbReference type="ARBA" id="ARBA00022679"/>
    </source>
</evidence>
<dbReference type="InterPro" id="IPR001917">
    <property type="entry name" value="Aminotrans_II_pyridoxalP_BS"/>
</dbReference>
<keyword evidence="3 7" id="KW-0808">Transferase</keyword>
<evidence type="ECO:0000313" key="8">
    <source>
        <dbReference type="Proteomes" id="UP000263268"/>
    </source>
</evidence>
<dbReference type="AlphaFoldDB" id="A0A3D6BP34"/>
<comment type="caution">
    <text evidence="7">The sequence shown here is derived from an EMBL/GenBank/DDBJ whole genome shotgun (WGS) entry which is preliminary data.</text>
</comment>
<feature type="domain" description="BioF2-like acetyltransferase" evidence="6">
    <location>
        <begin position="632"/>
        <end position="771"/>
    </location>
</feature>